<dbReference type="EMBL" id="CP007029">
    <property type="protein sequence ID" value="AHE97987.1"/>
    <property type="molecule type" value="Genomic_DNA"/>
</dbReference>
<dbReference type="NCBIfam" id="TIGR00229">
    <property type="entry name" value="sensory_box"/>
    <property type="match status" value="2"/>
</dbReference>
<dbReference type="InterPro" id="IPR013655">
    <property type="entry name" value="PAS_fold_3"/>
</dbReference>
<dbReference type="GO" id="GO:0071111">
    <property type="term" value="F:cyclic-guanylate-specific phosphodiesterase activity"/>
    <property type="evidence" value="ECO:0007669"/>
    <property type="project" value="UniProtKB-EC"/>
</dbReference>
<feature type="domain" description="GGDEF" evidence="8">
    <location>
        <begin position="764"/>
        <end position="898"/>
    </location>
</feature>
<name>W0DL48_9GAMM</name>
<dbReference type="Gene3D" id="3.30.450.20">
    <property type="entry name" value="PAS domain"/>
    <property type="match status" value="3"/>
</dbReference>
<dbReference type="Gene3D" id="3.40.190.10">
    <property type="entry name" value="Periplasmic binding protein-like II"/>
    <property type="match status" value="2"/>
</dbReference>
<gene>
    <name evidence="9" type="ORF">THITH_06650</name>
</gene>
<evidence type="ECO:0000259" key="8">
    <source>
        <dbReference type="PROSITE" id="PS50887"/>
    </source>
</evidence>
<keyword evidence="3" id="KW-0812">Transmembrane</keyword>
<dbReference type="Gene3D" id="3.20.20.450">
    <property type="entry name" value="EAL domain"/>
    <property type="match status" value="1"/>
</dbReference>
<dbReference type="NCBIfam" id="TIGR00254">
    <property type="entry name" value="GGDEF"/>
    <property type="match status" value="1"/>
</dbReference>
<dbReference type="RefSeq" id="WP_006748667.1">
    <property type="nucleotide sequence ID" value="NZ_CP007029.1"/>
</dbReference>
<dbReference type="SUPFAM" id="SSF55073">
    <property type="entry name" value="Nucleotide cyclase"/>
    <property type="match status" value="1"/>
</dbReference>
<accession>W0DL48</accession>
<dbReference type="InterPro" id="IPR001633">
    <property type="entry name" value="EAL_dom"/>
</dbReference>
<dbReference type="HOGENOM" id="CLU_000445_70_49_6"/>
<dbReference type="Pfam" id="PF00563">
    <property type="entry name" value="EAL"/>
    <property type="match status" value="1"/>
</dbReference>
<dbReference type="InterPro" id="IPR013767">
    <property type="entry name" value="PAS_fold"/>
</dbReference>
<dbReference type="InterPro" id="IPR043128">
    <property type="entry name" value="Rev_trsase/Diguanyl_cyclase"/>
</dbReference>
<dbReference type="InterPro" id="IPR029787">
    <property type="entry name" value="Nucleotide_cyclase"/>
</dbReference>
<dbReference type="Pfam" id="PF12974">
    <property type="entry name" value="Phosphonate-bd"/>
    <property type="match status" value="1"/>
</dbReference>
<dbReference type="CDD" id="cd01948">
    <property type="entry name" value="EAL"/>
    <property type="match status" value="1"/>
</dbReference>
<dbReference type="InterPro" id="IPR001610">
    <property type="entry name" value="PAC"/>
</dbReference>
<dbReference type="SMART" id="SM00052">
    <property type="entry name" value="EAL"/>
    <property type="match status" value="1"/>
</dbReference>
<dbReference type="PANTHER" id="PTHR44757:SF2">
    <property type="entry name" value="BIOFILM ARCHITECTURE MAINTENANCE PROTEIN MBAA"/>
    <property type="match status" value="1"/>
</dbReference>
<dbReference type="SMART" id="SM00086">
    <property type="entry name" value="PAC"/>
    <property type="match status" value="3"/>
</dbReference>
<dbReference type="InterPro" id="IPR000160">
    <property type="entry name" value="GGDEF_dom"/>
</dbReference>
<dbReference type="FunFam" id="3.20.20.450:FF:000001">
    <property type="entry name" value="Cyclic di-GMP phosphodiesterase yahA"/>
    <property type="match status" value="1"/>
</dbReference>
<reference evidence="9 10" key="1">
    <citation type="submission" date="2013-12" db="EMBL/GenBank/DDBJ databases">
        <authorList>
            <consortium name="DOE Joint Genome Institute"/>
            <person name="Muyzer G."/>
            <person name="Huntemann M."/>
            <person name="Han J."/>
            <person name="Chen A."/>
            <person name="Kyrpides N."/>
            <person name="Mavromatis K."/>
            <person name="Markowitz V."/>
            <person name="Palaniappan K."/>
            <person name="Ivanova N."/>
            <person name="Schaumberg A."/>
            <person name="Pati A."/>
            <person name="Liolios K."/>
            <person name="Nordberg H.P."/>
            <person name="Cantor M.N."/>
            <person name="Hua S.X."/>
            <person name="Woyke T."/>
        </authorList>
    </citation>
    <scope>NUCLEOTIDE SEQUENCE [LARGE SCALE GENOMIC DNA]</scope>
    <source>
        <strain evidence="9 10">ARh 1</strain>
    </source>
</reference>
<evidence type="ECO:0000313" key="10">
    <source>
        <dbReference type="Proteomes" id="UP000005289"/>
    </source>
</evidence>
<dbReference type="Gene3D" id="2.10.70.100">
    <property type="match status" value="1"/>
</dbReference>
<dbReference type="GO" id="GO:0006355">
    <property type="term" value="P:regulation of DNA-templated transcription"/>
    <property type="evidence" value="ECO:0007669"/>
    <property type="project" value="InterPro"/>
</dbReference>
<evidence type="ECO:0000256" key="4">
    <source>
        <dbReference type="SAM" id="SignalP"/>
    </source>
</evidence>
<feature type="transmembrane region" description="Helical" evidence="3">
    <location>
        <begin position="318"/>
        <end position="339"/>
    </location>
</feature>
<keyword evidence="10" id="KW-1185">Reference proteome</keyword>
<dbReference type="OrthoDB" id="8553030at2"/>
<feature type="domain" description="PAC" evidence="6">
    <location>
        <begin position="680"/>
        <end position="732"/>
    </location>
</feature>
<dbReference type="InterPro" id="IPR035965">
    <property type="entry name" value="PAS-like_dom_sf"/>
</dbReference>
<dbReference type="PROSITE" id="PS50883">
    <property type="entry name" value="EAL"/>
    <property type="match status" value="1"/>
</dbReference>
<feature type="domain" description="EAL" evidence="7">
    <location>
        <begin position="907"/>
        <end position="1161"/>
    </location>
</feature>
<keyword evidence="3" id="KW-0472">Membrane</keyword>
<dbReference type="AlphaFoldDB" id="W0DL48"/>
<protein>
    <recommendedName>
        <fullName evidence="1">cyclic-guanylate-specific phosphodiesterase</fullName>
        <ecNumber evidence="1">3.1.4.52</ecNumber>
    </recommendedName>
</protein>
<dbReference type="CDD" id="cd00130">
    <property type="entry name" value="PAS"/>
    <property type="match status" value="3"/>
</dbReference>
<dbReference type="Proteomes" id="UP000005289">
    <property type="component" value="Chromosome"/>
</dbReference>
<dbReference type="PROSITE" id="PS50112">
    <property type="entry name" value="PAS"/>
    <property type="match status" value="2"/>
</dbReference>
<dbReference type="CDD" id="cd01949">
    <property type="entry name" value="GGDEF"/>
    <property type="match status" value="1"/>
</dbReference>
<dbReference type="Pfam" id="PF00989">
    <property type="entry name" value="PAS"/>
    <property type="match status" value="1"/>
</dbReference>
<evidence type="ECO:0000256" key="3">
    <source>
        <dbReference type="SAM" id="Phobius"/>
    </source>
</evidence>
<organism evidence="9 10">
    <name type="scientific">Thioalkalivibrio paradoxus ARh 1</name>
    <dbReference type="NCBI Taxonomy" id="713585"/>
    <lineage>
        <taxon>Bacteria</taxon>
        <taxon>Pseudomonadati</taxon>
        <taxon>Pseudomonadota</taxon>
        <taxon>Gammaproteobacteria</taxon>
        <taxon>Chromatiales</taxon>
        <taxon>Ectothiorhodospiraceae</taxon>
        <taxon>Thioalkalivibrio</taxon>
    </lineage>
</organism>
<evidence type="ECO:0000256" key="2">
    <source>
        <dbReference type="ARBA" id="ARBA00022636"/>
    </source>
</evidence>
<dbReference type="InterPro" id="IPR035919">
    <property type="entry name" value="EAL_sf"/>
</dbReference>
<evidence type="ECO:0000259" key="5">
    <source>
        <dbReference type="PROSITE" id="PS50112"/>
    </source>
</evidence>
<dbReference type="SMART" id="SM00091">
    <property type="entry name" value="PAS"/>
    <property type="match status" value="3"/>
</dbReference>
<dbReference type="SUPFAM" id="SSF55785">
    <property type="entry name" value="PYP-like sensor domain (PAS domain)"/>
    <property type="match status" value="3"/>
</dbReference>
<dbReference type="InterPro" id="IPR052155">
    <property type="entry name" value="Biofilm_reg_signaling"/>
</dbReference>
<evidence type="ECO:0000259" key="7">
    <source>
        <dbReference type="PROSITE" id="PS50883"/>
    </source>
</evidence>
<keyword evidence="3" id="KW-1133">Transmembrane helix</keyword>
<proteinExistence type="predicted"/>
<dbReference type="SMART" id="SM00267">
    <property type="entry name" value="GGDEF"/>
    <property type="match status" value="1"/>
</dbReference>
<dbReference type="Pfam" id="PF08447">
    <property type="entry name" value="PAS_3"/>
    <property type="match status" value="2"/>
</dbReference>
<dbReference type="PROSITE" id="PS50887">
    <property type="entry name" value="GGDEF"/>
    <property type="match status" value="1"/>
</dbReference>
<dbReference type="STRING" id="713585.THITH_06650"/>
<evidence type="ECO:0000313" key="9">
    <source>
        <dbReference type="EMBL" id="AHE97987.1"/>
    </source>
</evidence>
<feature type="signal peptide" evidence="4">
    <location>
        <begin position="1"/>
        <end position="27"/>
    </location>
</feature>
<dbReference type="SUPFAM" id="SSF53850">
    <property type="entry name" value="Periplasmic binding protein-like II"/>
    <property type="match status" value="1"/>
</dbReference>
<dbReference type="Gene3D" id="3.30.70.270">
    <property type="match status" value="1"/>
</dbReference>
<keyword evidence="4" id="KW-0732">Signal</keyword>
<dbReference type="PROSITE" id="PS50113">
    <property type="entry name" value="PAC"/>
    <property type="match status" value="3"/>
</dbReference>
<dbReference type="EC" id="3.1.4.52" evidence="1"/>
<evidence type="ECO:0000259" key="6">
    <source>
        <dbReference type="PROSITE" id="PS50113"/>
    </source>
</evidence>
<sequence>MSARPRLHWLGLALLLLLNPALPQSHGEETLVLGVFAYRPVEVVEQAYGPLADYLEQQLPGHRVEIRVLDREQLDEAVRLHQLDLLLTNPVHFELLRQYHSLAGAIATVIRQHRGEPVALLGGTVIALQTRDDITSLHDLRDRTVAVPGTDFLGGYQAIQRELIAEGMPIPGAFSNVVELPDHDHVVHAVLEGRADAGFLRSGVLERLQETGVPGIDRLRVIRRQDLPGFPFAVSTRLYPEWPVVALPHLDERLLTDLSIALLSLRPEHRAAQAAGLYGFKVPSDYHVVDELLRELGLPPYDRPPAITLDDLWRQHQLLVITGAAAAAVVLALLVLAWIQNLRLREQRRRTEAGSLLLRKTTAQIPGMVYQFQMLPDGTPRFRYLSAGARALFGRDPESVLRDAELVVSLIHPEDRARFVESLQRSARDLTDWHEELRVRHPDRGLIWVETHSTPERLPDGGTLWHGYLSDVTQRRAIQDALRRSEALLRTTGHIAGVGGWEYDLANETLVWTPEMPRILGLPDDHRPTLDETTRHCHPQNRAELERLLHDAMTRGDAYDREFRWITADGETIWARTICVPEQSAGRVTRLNGVFQDITDRKEAEDALRRSAMVFENTRDGVTITDSQAIIIAVNRAFSQITGYPASEALGKSPAILQSGYQDKAFYRHMWQQLLETGHWQGEIRNRRRDGKIYPVLLTIDAVPGADGSPEFYVGVFTDLAELRESQRRVEYLAHHDSLTGLANRTLLESRLTRIAERIQQHGGHAAVLLIDIDGFKHVNDSLGLSMGDRLLVLVAERLKERLPKGHDLARTGGDEFVILMASVDRPEHAAAIAGDTLAWLREPIRLDQSREVFVTASIGISLCPEDGTDPEALLRNADSAMFKAKELGRNTFQFYTEALTQAAVRRLSLETRLRRAVKSDEFVLHYQPQVRISDGRVVGVEALLRWQDPDLGLIPPDEFIPVAEETGLITQVGEWVLRTACRQMRQWLADRNGPDTVAVNLSPRQFQLQDMPALVGSILQSTGLAGRHLDLEITETALMEQGPDAARILHDLKALGVRISIDDFGTGYSSLAYLQQFPVDKLKIDQSFVQKIPDTLGAAEIAATIIAMGRNLGLGVVAEGVETAAQLEFLRNQDCGFYQGYLANRPVRAQELREWLAARTESAIGIPAG</sequence>
<dbReference type="Pfam" id="PF00990">
    <property type="entry name" value="GGDEF"/>
    <property type="match status" value="1"/>
</dbReference>
<evidence type="ECO:0000256" key="1">
    <source>
        <dbReference type="ARBA" id="ARBA00012282"/>
    </source>
</evidence>
<feature type="domain" description="PAS" evidence="5">
    <location>
        <begin position="377"/>
        <end position="430"/>
    </location>
</feature>
<keyword evidence="2" id="KW-0973">c-di-GMP</keyword>
<feature type="domain" description="PAC" evidence="6">
    <location>
        <begin position="433"/>
        <end position="484"/>
    </location>
</feature>
<dbReference type="InterPro" id="IPR000014">
    <property type="entry name" value="PAS"/>
</dbReference>
<dbReference type="InterPro" id="IPR000700">
    <property type="entry name" value="PAS-assoc_C"/>
</dbReference>
<dbReference type="PANTHER" id="PTHR44757">
    <property type="entry name" value="DIGUANYLATE CYCLASE DGCP"/>
    <property type="match status" value="1"/>
</dbReference>
<feature type="chain" id="PRO_5004787086" description="cyclic-guanylate-specific phosphodiesterase" evidence="4">
    <location>
        <begin position="28"/>
        <end position="1170"/>
    </location>
</feature>
<dbReference type="KEGG" id="tti:THITH_06650"/>
<feature type="domain" description="PAC" evidence="6">
    <location>
        <begin position="559"/>
        <end position="610"/>
    </location>
</feature>
<feature type="domain" description="PAS" evidence="5">
    <location>
        <begin position="607"/>
        <end position="678"/>
    </location>
</feature>
<dbReference type="SUPFAM" id="SSF141868">
    <property type="entry name" value="EAL domain-like"/>
    <property type="match status" value="1"/>
</dbReference>